<gene>
    <name evidence="1" type="ORF">EI546_09385</name>
</gene>
<evidence type="ECO:0000313" key="2">
    <source>
        <dbReference type="Proteomes" id="UP000285517"/>
    </source>
</evidence>
<sequence length="66" mass="7480">MAVLKVIEILANSKESWEDAARQAVKEASKTVKNIRSIYIKDQSCVVDGEQITHFRVTVKVTFEVK</sequence>
<dbReference type="RefSeq" id="WP_128250301.1">
    <property type="nucleotide sequence ID" value="NZ_CP034951.1"/>
</dbReference>
<dbReference type="PANTHER" id="PTHR39324:SF1">
    <property type="entry name" value="CALCIUM DODECIN"/>
    <property type="match status" value="1"/>
</dbReference>
<keyword evidence="2" id="KW-1185">Reference proteome</keyword>
<dbReference type="SUPFAM" id="SSF89807">
    <property type="entry name" value="Dodecin-like"/>
    <property type="match status" value="1"/>
</dbReference>
<dbReference type="AlphaFoldDB" id="A0A410G3S2"/>
<dbReference type="InterPro" id="IPR009923">
    <property type="entry name" value="Dodecin"/>
</dbReference>
<protein>
    <submittedName>
        <fullName evidence="1">Dodecin domain-containing protein</fullName>
    </submittedName>
</protein>
<dbReference type="EMBL" id="CP034951">
    <property type="protein sequence ID" value="QAA81920.1"/>
    <property type="molecule type" value="Genomic_DNA"/>
</dbReference>
<dbReference type="OrthoDB" id="1525133at2"/>
<dbReference type="Gene3D" id="3.30.1660.10">
    <property type="entry name" value="Flavin-binding protein dodecin"/>
    <property type="match status" value="1"/>
</dbReference>
<dbReference type="Proteomes" id="UP000285517">
    <property type="component" value="Chromosome"/>
</dbReference>
<dbReference type="PANTHER" id="PTHR39324">
    <property type="entry name" value="CALCIUM DODECIN"/>
    <property type="match status" value="1"/>
</dbReference>
<dbReference type="Pfam" id="PF07311">
    <property type="entry name" value="Dodecin"/>
    <property type="match status" value="1"/>
</dbReference>
<evidence type="ECO:0000313" key="1">
    <source>
        <dbReference type="EMBL" id="QAA81920.1"/>
    </source>
</evidence>
<dbReference type="KEGG" id="aev:EI546_09385"/>
<name>A0A410G3S2_9FLAO</name>
<dbReference type="InterPro" id="IPR025543">
    <property type="entry name" value="Dodecin-like"/>
</dbReference>
<accession>A0A410G3S2</accession>
<reference evidence="1 2" key="1">
    <citation type="submission" date="2019-01" db="EMBL/GenBank/DDBJ databases">
        <title>Complete genome sequencing of Aequorivita sp. H23M31.</title>
        <authorList>
            <person name="Bae J.-W."/>
        </authorList>
    </citation>
    <scope>NUCLEOTIDE SEQUENCE [LARGE SCALE GENOMIC DNA]</scope>
    <source>
        <strain evidence="1 2">H23M31</strain>
    </source>
</reference>
<organism evidence="1 2">
    <name type="scientific">Aequorivita ciconiae</name>
    <dbReference type="NCBI Taxonomy" id="2494375"/>
    <lineage>
        <taxon>Bacteria</taxon>
        <taxon>Pseudomonadati</taxon>
        <taxon>Bacteroidota</taxon>
        <taxon>Flavobacteriia</taxon>
        <taxon>Flavobacteriales</taxon>
        <taxon>Flavobacteriaceae</taxon>
        <taxon>Aequorivita</taxon>
    </lineage>
</organism>
<dbReference type="InterPro" id="IPR036694">
    <property type="entry name" value="Dodecin-like_sf"/>
</dbReference>
<proteinExistence type="predicted"/>